<dbReference type="KEGG" id="mpg:Theba_1810"/>
<reference evidence="1 2" key="1">
    <citation type="journal article" date="2012" name="Genome Biol. Evol.">
        <title>Genome Sequence of the Mesophilic Thermotogales Bacterium Mesotoga prima MesG1.Ag.4.2 Reveals the Largest Thermotogales Genome To Date.</title>
        <authorList>
            <person name="Zhaxybayeva O."/>
            <person name="Swithers K.S."/>
            <person name="Foght J."/>
            <person name="Green A.G."/>
            <person name="Bruce D."/>
            <person name="Detter C."/>
            <person name="Han S."/>
            <person name="Teshima H."/>
            <person name="Han J."/>
            <person name="Woyke T."/>
            <person name="Pitluck S."/>
            <person name="Nolan M."/>
            <person name="Ivanova N."/>
            <person name="Pati A."/>
            <person name="Land M.L."/>
            <person name="Dlutek M."/>
            <person name="Doolittle W.F."/>
            <person name="Noll K.M."/>
            <person name="Nesbo C.L."/>
        </authorList>
    </citation>
    <scope>NUCLEOTIDE SEQUENCE [LARGE SCALE GENOMIC DNA]</scope>
    <source>
        <strain evidence="2">mesG1.Ag.4.2</strain>
    </source>
</reference>
<dbReference type="EMBL" id="CP003532">
    <property type="protein sequence ID" value="AFK07461.1"/>
    <property type="molecule type" value="Genomic_DNA"/>
</dbReference>
<protein>
    <submittedName>
        <fullName evidence="1">Uncharacterized protein</fullName>
    </submittedName>
</protein>
<accession>E0HXU1</accession>
<dbReference type="HOGENOM" id="CLU_2523676_0_0_0"/>
<gene>
    <name evidence="1" type="ORF">Theba_1810</name>
</gene>
<dbReference type="STRING" id="660470.Theba_1810"/>
<sequence length="84" mass="9563">MIGENVLEKRDEEAVTLCGRRAAARLKAENPLNAMKNHPWSFVEHGPVPRNYRCTLMKTTLSVNGFPRRACPSIRSKKLKRSEV</sequence>
<name>E0HXU1_9BACT</name>
<dbReference type="AlphaFoldDB" id="E0HXU1"/>
<dbReference type="Proteomes" id="UP000002881">
    <property type="component" value="Chromosome"/>
</dbReference>
<proteinExistence type="predicted"/>
<organism evidence="1 2">
    <name type="scientific">Mesotoga prima MesG1.Ag.4.2</name>
    <dbReference type="NCBI Taxonomy" id="660470"/>
    <lineage>
        <taxon>Bacteria</taxon>
        <taxon>Thermotogati</taxon>
        <taxon>Thermotogota</taxon>
        <taxon>Thermotogae</taxon>
        <taxon>Kosmotogales</taxon>
        <taxon>Kosmotogaceae</taxon>
        <taxon>Mesotoga</taxon>
    </lineage>
</organism>
<evidence type="ECO:0000313" key="2">
    <source>
        <dbReference type="Proteomes" id="UP000002881"/>
    </source>
</evidence>
<evidence type="ECO:0000313" key="1">
    <source>
        <dbReference type="EMBL" id="AFK07461.1"/>
    </source>
</evidence>
<keyword evidence="2" id="KW-1185">Reference proteome</keyword>